<evidence type="ECO:0000313" key="4">
    <source>
        <dbReference type="Proteomes" id="UP000259273"/>
    </source>
</evidence>
<evidence type="ECO:0000256" key="1">
    <source>
        <dbReference type="ARBA" id="ARBA00022801"/>
    </source>
</evidence>
<proteinExistence type="predicted"/>
<dbReference type="GO" id="GO:0016787">
    <property type="term" value="F:hydrolase activity"/>
    <property type="evidence" value="ECO:0007669"/>
    <property type="project" value="UniProtKB-KW"/>
</dbReference>
<evidence type="ECO:0000259" key="2">
    <source>
        <dbReference type="Pfam" id="PF07859"/>
    </source>
</evidence>
<dbReference type="Gene3D" id="3.40.50.1820">
    <property type="entry name" value="alpha/beta hydrolase"/>
    <property type="match status" value="1"/>
</dbReference>
<comment type="caution">
    <text evidence="3">The sequence shown here is derived from an EMBL/GenBank/DDBJ whole genome shotgun (WGS) entry which is preliminary data.</text>
</comment>
<dbReference type="InterPro" id="IPR013094">
    <property type="entry name" value="AB_hydrolase_3"/>
</dbReference>
<dbReference type="PANTHER" id="PTHR48081:SF8">
    <property type="entry name" value="ALPHA_BETA HYDROLASE FOLD-3 DOMAIN-CONTAINING PROTEIN-RELATED"/>
    <property type="match status" value="1"/>
</dbReference>
<dbReference type="InterPro" id="IPR029058">
    <property type="entry name" value="AB_hydrolase_fold"/>
</dbReference>
<name>A0A3C1KJF8_9GAMM</name>
<organism evidence="3 4">
    <name type="scientific">Haliea salexigens</name>
    <dbReference type="NCBI Taxonomy" id="287487"/>
    <lineage>
        <taxon>Bacteria</taxon>
        <taxon>Pseudomonadati</taxon>
        <taxon>Pseudomonadota</taxon>
        <taxon>Gammaproteobacteria</taxon>
        <taxon>Cellvibrionales</taxon>
        <taxon>Halieaceae</taxon>
        <taxon>Haliea</taxon>
    </lineage>
</organism>
<protein>
    <submittedName>
        <fullName evidence="3">Alpha/beta hydrolase</fullName>
    </submittedName>
</protein>
<dbReference type="Proteomes" id="UP000259273">
    <property type="component" value="Unassembled WGS sequence"/>
</dbReference>
<dbReference type="Pfam" id="PF07859">
    <property type="entry name" value="Abhydrolase_3"/>
    <property type="match status" value="1"/>
</dbReference>
<dbReference type="STRING" id="1121937.GCA_000423125_00745"/>
<accession>A0A3C1KJF8</accession>
<dbReference type="SUPFAM" id="SSF53474">
    <property type="entry name" value="alpha/beta-Hydrolases"/>
    <property type="match status" value="1"/>
</dbReference>
<keyword evidence="1 3" id="KW-0378">Hydrolase</keyword>
<dbReference type="EMBL" id="DMND01000063">
    <property type="protein sequence ID" value="HAN26869.1"/>
    <property type="molecule type" value="Genomic_DNA"/>
</dbReference>
<dbReference type="InterPro" id="IPR050300">
    <property type="entry name" value="GDXG_lipolytic_enzyme"/>
</dbReference>
<evidence type="ECO:0000313" key="3">
    <source>
        <dbReference type="EMBL" id="HAN26869.1"/>
    </source>
</evidence>
<reference evidence="3 4" key="1">
    <citation type="journal article" date="2018" name="Nat. Biotechnol.">
        <title>A standardized bacterial taxonomy based on genome phylogeny substantially revises the tree of life.</title>
        <authorList>
            <person name="Parks D.H."/>
            <person name="Chuvochina M."/>
            <person name="Waite D.W."/>
            <person name="Rinke C."/>
            <person name="Skarshewski A."/>
            <person name="Chaumeil P.A."/>
            <person name="Hugenholtz P."/>
        </authorList>
    </citation>
    <scope>NUCLEOTIDE SEQUENCE [LARGE SCALE GENOMIC DNA]</scope>
    <source>
        <strain evidence="3">UBA9158</strain>
    </source>
</reference>
<sequence length="295" mass="32232">MPASKELRAIIDAIPPDFADPAADYLAVRAMFAPFHSRPVSEHLQVRLLEYGGVRCGDYALEAHSSHRVAFHCHGGAFVSTPLDEYHFYAEMIARHTDCRVVMPDYRLAPEHPYPAAHDDCFNAYCGLVESGVEPQNIVLIGESCGGSLAVGLLLRLRDAGLPMPACFVSLTGWFDLSVSEETGERGDPFLTPEWVRNRGRDYVAGKIALDDPRVSPAFADLTGLPPLYLQIGQFDTVGNGAARLAVNALRCGVEATMESWPGMIQGWHGLVNEQVPEAVAAWCRIRAYIVHNAG</sequence>
<dbReference type="PANTHER" id="PTHR48081">
    <property type="entry name" value="AB HYDROLASE SUPERFAMILY PROTEIN C4A8.06C"/>
    <property type="match status" value="1"/>
</dbReference>
<feature type="domain" description="Alpha/beta hydrolase fold-3" evidence="2">
    <location>
        <begin position="71"/>
        <end position="269"/>
    </location>
</feature>
<dbReference type="AlphaFoldDB" id="A0A3C1KJF8"/>
<gene>
    <name evidence="3" type="ORF">DCP75_03950</name>
</gene>